<evidence type="ECO:0000313" key="2">
    <source>
        <dbReference type="Proteomes" id="UP000249590"/>
    </source>
</evidence>
<dbReference type="OrthoDB" id="7631703at2"/>
<dbReference type="Proteomes" id="UP000249590">
    <property type="component" value="Unassembled WGS sequence"/>
</dbReference>
<reference evidence="1 2" key="1">
    <citation type="submission" date="2018-05" db="EMBL/GenBank/DDBJ databases">
        <title>Acuticoccus sediminis sp. nov., isolated from deep-sea sediment of Indian Ocean.</title>
        <authorList>
            <person name="Liu X."/>
            <person name="Lai Q."/>
            <person name="Du Y."/>
            <person name="Sun F."/>
            <person name="Zhang X."/>
            <person name="Wang S."/>
            <person name="Shao Z."/>
        </authorList>
    </citation>
    <scope>NUCLEOTIDE SEQUENCE [LARGE SCALE GENOMIC DNA]</scope>
    <source>
        <strain evidence="1 2">PTG4-2</strain>
    </source>
</reference>
<dbReference type="Pfam" id="PF07205">
    <property type="entry name" value="DUF1413"/>
    <property type="match status" value="1"/>
</dbReference>
<dbReference type="InterPro" id="IPR010813">
    <property type="entry name" value="DUF1413"/>
</dbReference>
<comment type="caution">
    <text evidence="1">The sequence shown here is derived from an EMBL/GenBank/DDBJ whole genome shotgun (WGS) entry which is preliminary data.</text>
</comment>
<organism evidence="1 2">
    <name type="scientific">Acuticoccus sediminis</name>
    <dbReference type="NCBI Taxonomy" id="2184697"/>
    <lineage>
        <taxon>Bacteria</taxon>
        <taxon>Pseudomonadati</taxon>
        <taxon>Pseudomonadota</taxon>
        <taxon>Alphaproteobacteria</taxon>
        <taxon>Hyphomicrobiales</taxon>
        <taxon>Amorphaceae</taxon>
        <taxon>Acuticoccus</taxon>
    </lineage>
</organism>
<keyword evidence="2" id="KW-1185">Reference proteome</keyword>
<evidence type="ECO:0000313" key="1">
    <source>
        <dbReference type="EMBL" id="RAI02057.1"/>
    </source>
</evidence>
<accession>A0A8B2P1A5</accession>
<sequence>MTSDEISRLQARIDTCQPGEFHFPEIYGPDWDGLYIGDKVRAGRDFMEAVRRGRFPGVEDTGRKRGGGRVYLWHGR</sequence>
<dbReference type="AlphaFoldDB" id="A0A8B2P1A5"/>
<gene>
    <name evidence="1" type="ORF">DLJ53_11815</name>
</gene>
<protein>
    <submittedName>
        <fullName evidence="1">DUF1413 domain-containing protein</fullName>
    </submittedName>
</protein>
<proteinExistence type="predicted"/>
<dbReference type="EMBL" id="QHHQ01000002">
    <property type="protein sequence ID" value="RAI02057.1"/>
    <property type="molecule type" value="Genomic_DNA"/>
</dbReference>
<dbReference type="RefSeq" id="WP_111345354.1">
    <property type="nucleotide sequence ID" value="NZ_QHHQ01000002.1"/>
</dbReference>
<name>A0A8B2P1A5_9HYPH</name>